<dbReference type="CDD" id="cd03225">
    <property type="entry name" value="ABC_cobalt_CbiO_domain1"/>
    <property type="match status" value="2"/>
</dbReference>
<dbReference type="SMART" id="SM00382">
    <property type="entry name" value="AAA"/>
    <property type="match status" value="2"/>
</dbReference>
<dbReference type="InterPro" id="IPR015856">
    <property type="entry name" value="ABC_transpr_CbiO/EcfA_su"/>
</dbReference>
<feature type="transmembrane region" description="Helical" evidence="9">
    <location>
        <begin position="800"/>
        <end position="828"/>
    </location>
</feature>
<keyword evidence="5" id="KW-0547">Nucleotide-binding</keyword>
<keyword evidence="7" id="KW-1278">Translocase</keyword>
<evidence type="ECO:0000256" key="5">
    <source>
        <dbReference type="ARBA" id="ARBA00022741"/>
    </source>
</evidence>
<dbReference type="STRING" id="39492.ERS852540_01646"/>
<organism evidence="11 12">
    <name type="scientific">[Eubacterium] siraeum</name>
    <dbReference type="NCBI Taxonomy" id="39492"/>
    <lineage>
        <taxon>Bacteria</taxon>
        <taxon>Bacillati</taxon>
        <taxon>Bacillota</taxon>
        <taxon>Clostridia</taxon>
        <taxon>Eubacteriales</taxon>
        <taxon>Oscillospiraceae</taxon>
        <taxon>Oscillospiraceae incertae sedis</taxon>
    </lineage>
</organism>
<accession>A0A174ZQ33</accession>
<dbReference type="InterPro" id="IPR009825">
    <property type="entry name" value="ECF_substrate-spec-like"/>
</dbReference>
<dbReference type="GO" id="GO:0043190">
    <property type="term" value="C:ATP-binding cassette (ABC) transporter complex"/>
    <property type="evidence" value="ECO:0007669"/>
    <property type="project" value="TreeGrafter"/>
</dbReference>
<dbReference type="Pfam" id="PF00005">
    <property type="entry name" value="ABC_tran"/>
    <property type="match status" value="2"/>
</dbReference>
<evidence type="ECO:0000256" key="2">
    <source>
        <dbReference type="ARBA" id="ARBA00005417"/>
    </source>
</evidence>
<feature type="transmembrane region" description="Helical" evidence="9">
    <location>
        <begin position="579"/>
        <end position="598"/>
    </location>
</feature>
<dbReference type="Gene3D" id="3.40.50.300">
    <property type="entry name" value="P-loop containing nucleotide triphosphate hydrolases"/>
    <property type="match status" value="2"/>
</dbReference>
<keyword evidence="3" id="KW-0813">Transport</keyword>
<dbReference type="GO" id="GO:0005524">
    <property type="term" value="F:ATP binding"/>
    <property type="evidence" value="ECO:0007669"/>
    <property type="project" value="UniProtKB-KW"/>
</dbReference>
<evidence type="ECO:0000256" key="7">
    <source>
        <dbReference type="ARBA" id="ARBA00022967"/>
    </source>
</evidence>
<evidence type="ECO:0000256" key="4">
    <source>
        <dbReference type="ARBA" id="ARBA00022475"/>
    </source>
</evidence>
<dbReference type="SUPFAM" id="SSF52540">
    <property type="entry name" value="P-loop containing nucleoside triphosphate hydrolases"/>
    <property type="match status" value="2"/>
</dbReference>
<dbReference type="EMBL" id="CZBY01000013">
    <property type="protein sequence ID" value="CUQ88102.1"/>
    <property type="molecule type" value="Genomic_DNA"/>
</dbReference>
<dbReference type="InterPro" id="IPR003439">
    <property type="entry name" value="ABC_transporter-like_ATP-bd"/>
</dbReference>
<evidence type="ECO:0000313" key="12">
    <source>
        <dbReference type="Proteomes" id="UP000095662"/>
    </source>
</evidence>
<feature type="transmembrane region" description="Helical" evidence="9">
    <location>
        <begin position="763"/>
        <end position="780"/>
    </location>
</feature>
<feature type="transmembrane region" description="Helical" evidence="9">
    <location>
        <begin position="702"/>
        <end position="727"/>
    </location>
</feature>
<keyword evidence="8 9" id="KW-0472">Membrane</keyword>
<dbReference type="PROSITE" id="PS00211">
    <property type="entry name" value="ABC_TRANSPORTER_1"/>
    <property type="match status" value="2"/>
</dbReference>
<reference evidence="11 12" key="1">
    <citation type="submission" date="2015-09" db="EMBL/GenBank/DDBJ databases">
        <authorList>
            <consortium name="Pathogen Informatics"/>
        </authorList>
    </citation>
    <scope>NUCLEOTIDE SEQUENCE [LARGE SCALE GENOMIC DNA]</scope>
    <source>
        <strain evidence="11 12">2789STDY5834928</strain>
    </source>
</reference>
<dbReference type="InterPro" id="IPR050095">
    <property type="entry name" value="ECF_ABC_transporter_ATP-bd"/>
</dbReference>
<feature type="domain" description="ABC transporter" evidence="10">
    <location>
        <begin position="4"/>
        <end position="229"/>
    </location>
</feature>
<dbReference type="AlphaFoldDB" id="A0A174ZQ33"/>
<keyword evidence="9" id="KW-1133">Transmembrane helix</keyword>
<comment type="similarity">
    <text evidence="2">Belongs to the ABC transporter superfamily.</text>
</comment>
<protein>
    <submittedName>
        <fullName evidence="11">Putative HMP/thiamine import ATP-binding protein YkoD</fullName>
        <ecNumber evidence="11">3.6.3.-</ecNumber>
    </submittedName>
</protein>
<dbReference type="EC" id="3.6.3.-" evidence="11"/>
<feature type="transmembrane region" description="Helical" evidence="9">
    <location>
        <begin position="675"/>
        <end position="695"/>
    </location>
</feature>
<evidence type="ECO:0000256" key="8">
    <source>
        <dbReference type="ARBA" id="ARBA00023136"/>
    </source>
</evidence>
<feature type="transmembrane region" description="Helical" evidence="9">
    <location>
        <begin position="550"/>
        <end position="572"/>
    </location>
</feature>
<dbReference type="Proteomes" id="UP000095662">
    <property type="component" value="Unassembled WGS sequence"/>
</dbReference>
<evidence type="ECO:0000256" key="9">
    <source>
        <dbReference type="SAM" id="Phobius"/>
    </source>
</evidence>
<evidence type="ECO:0000256" key="1">
    <source>
        <dbReference type="ARBA" id="ARBA00004202"/>
    </source>
</evidence>
<keyword evidence="6 11" id="KW-0067">ATP-binding</keyword>
<feature type="transmembrane region" description="Helical" evidence="9">
    <location>
        <begin position="646"/>
        <end position="663"/>
    </location>
</feature>
<name>A0A174ZQ33_9FIRM</name>
<dbReference type="OrthoDB" id="501320at2"/>
<evidence type="ECO:0000256" key="3">
    <source>
        <dbReference type="ARBA" id="ARBA00022448"/>
    </source>
</evidence>
<dbReference type="GO" id="GO:0016887">
    <property type="term" value="F:ATP hydrolysis activity"/>
    <property type="evidence" value="ECO:0007669"/>
    <property type="project" value="InterPro"/>
</dbReference>
<dbReference type="InterPro" id="IPR027417">
    <property type="entry name" value="P-loop_NTPase"/>
</dbReference>
<feature type="transmembrane region" description="Helical" evidence="9">
    <location>
        <begin position="739"/>
        <end position="756"/>
    </location>
</feature>
<dbReference type="PROSITE" id="PS50893">
    <property type="entry name" value="ABC_TRANSPORTER_2"/>
    <property type="match status" value="2"/>
</dbReference>
<evidence type="ECO:0000256" key="6">
    <source>
        <dbReference type="ARBA" id="ARBA00022840"/>
    </source>
</evidence>
<evidence type="ECO:0000259" key="10">
    <source>
        <dbReference type="PROSITE" id="PS50893"/>
    </source>
</evidence>
<dbReference type="PANTHER" id="PTHR43553">
    <property type="entry name" value="HEAVY METAL TRANSPORTER"/>
    <property type="match status" value="1"/>
</dbReference>
<comment type="subcellular location">
    <subcellularLocation>
        <location evidence="1">Cell membrane</location>
        <topology evidence="1">Peripheral membrane protein</topology>
    </subcellularLocation>
</comment>
<proteinExistence type="inferred from homology"/>
<gene>
    <name evidence="11" type="primary">ykoD</name>
    <name evidence="11" type="ORF">ERS852540_01646</name>
</gene>
<keyword evidence="9" id="KW-0812">Transmembrane</keyword>
<dbReference type="Gene3D" id="1.10.1760.20">
    <property type="match status" value="1"/>
</dbReference>
<dbReference type="InterPro" id="IPR017871">
    <property type="entry name" value="ABC_transporter-like_CS"/>
</dbReference>
<keyword evidence="11" id="KW-0378">Hydrolase</keyword>
<keyword evidence="4" id="KW-1003">Cell membrane</keyword>
<sequence>MELYNISNLSYSYPSSDMNALSDISLKINKGEFVILCGSSGSGKSTLLNLMKAPADAGTQKGKISFGGHFAGFVTQFTDEQIVCDKVWHELAFGAESIGLSQNEIRSQVSQTALFFGIEDLLYCDCDKLSGGQKQMINLASVMVMNPDVLLLDEPLSQLDPIASTQFISLLVRINKELGTTVIVAEHQLGGLLSVAKRAVMLDNGKVCHDGDASSLTEHLSENNHPMLFEMPAGVRASASVSNVLPLLDVPSAKNWYTSYGEKHTLVSPAAADDTLSEESCISIKNLSFGYKNSKRDIIRNLSLDIKQGSITAIVGGNGAGKSTLLSLICGTLKQNSGKITINGGKIGFLPQDPTLLFNKETLREEFAGNADEIATSFNLTHLLSRHPFDLSGGERQKAALAKLVSYGADILLLDEPTKAADAVYKQMFSALLKQLKADGKTIVIVSHDMDFCAETADICALLFDGEISVSLPPSQFFADSSFFTTDSAKIAKNVCDNVYTVAGLIASLGGRAENYGNLSGRFHGIKGDKPDITVPQRKKRKKLSVFRKVMLSLGSVGFVFMLLAGTGIFPFEIPSEPFWLQYALLCVPMIMLIIGVAPKNTMAKPPVTAKKVTPSDIVAGVITAVLIPFTVILGTLFVPNGTRKHLLIILAVLVECLAAFFISFEKKKPSAKDIAVLAVLSAAAVAGRELFFMFPQFKPVAAIVTISGTALGAQAGFLVGAVSMLVSNMLFGQGMWTPWQMFAMGLLGFFAGIIFSKKRNTLALCIYSFLSVIVIYGGIMNISSVLTYTTDINLQTITAYIISGIPFDLIHAVSTVIFVLITGDALLKKCCRLRVKFGLFQ</sequence>
<feature type="domain" description="ABC transporter" evidence="10">
    <location>
        <begin position="282"/>
        <end position="490"/>
    </location>
</feature>
<dbReference type="InterPro" id="IPR003593">
    <property type="entry name" value="AAA+_ATPase"/>
</dbReference>
<feature type="transmembrane region" description="Helical" evidence="9">
    <location>
        <begin position="618"/>
        <end position="639"/>
    </location>
</feature>
<evidence type="ECO:0000313" key="11">
    <source>
        <dbReference type="EMBL" id="CUQ88102.1"/>
    </source>
</evidence>
<dbReference type="GO" id="GO:0042626">
    <property type="term" value="F:ATPase-coupled transmembrane transporter activity"/>
    <property type="evidence" value="ECO:0007669"/>
    <property type="project" value="TreeGrafter"/>
</dbReference>
<dbReference type="Pfam" id="PF07155">
    <property type="entry name" value="ECF-ribofla_trS"/>
    <property type="match status" value="1"/>
</dbReference>